<comment type="similarity">
    <text evidence="1">Belongs to the TRAFAC class myosin-kinesin ATPase superfamily. Myosin family.</text>
</comment>
<dbReference type="PANTHER" id="PTHR46049:SF4">
    <property type="entry name" value="UNCONVENTIONAL MYOSIN-X"/>
    <property type="match status" value="1"/>
</dbReference>
<evidence type="ECO:0000313" key="4">
    <source>
        <dbReference type="Proteomes" id="UP001476798"/>
    </source>
</evidence>
<dbReference type="EMBL" id="JAHRIO010050052">
    <property type="protein sequence ID" value="MEQ2173891.1"/>
    <property type="molecule type" value="Genomic_DNA"/>
</dbReference>
<dbReference type="PRINTS" id="PR00193">
    <property type="entry name" value="MYOSINHEAVY"/>
</dbReference>
<dbReference type="InterPro" id="IPR001609">
    <property type="entry name" value="Myosin_head_motor_dom-like"/>
</dbReference>
<proteinExistence type="inferred from homology"/>
<reference evidence="3 4" key="1">
    <citation type="submission" date="2021-06" db="EMBL/GenBank/DDBJ databases">
        <authorList>
            <person name="Palmer J.M."/>
        </authorList>
    </citation>
    <scope>NUCLEOTIDE SEQUENCE [LARGE SCALE GENOMIC DNA]</scope>
    <source>
        <strain evidence="3 4">GA_2019</strain>
        <tissue evidence="3">Muscle</tissue>
    </source>
</reference>
<name>A0ABV0NS93_9TELE</name>
<dbReference type="SMART" id="SM00242">
    <property type="entry name" value="MYSc"/>
    <property type="match status" value="1"/>
</dbReference>
<sequence>MFSPKEPRGQAKSSNVSELLGLDTFQLSEVLTQRSMILRGEEICSPLTVEQVNRFEQFNINYANEKLQEYFNKHIFSLEQLEYNREGIQWEAIDWMDNAECLDLIEKVLYDVRGILEKNRDTFRDDILFILKDSRVDFIYDLFERVGSRSGDETLKMGTARRKPTVSSQFRVRQLHPRPWMTLVFLFHICSICRSH</sequence>
<protein>
    <recommendedName>
        <fullName evidence="2">Myosin motor domain-containing protein</fullName>
    </recommendedName>
</protein>
<dbReference type="Pfam" id="PF00063">
    <property type="entry name" value="Myosin_head"/>
    <property type="match status" value="1"/>
</dbReference>
<dbReference type="SUPFAM" id="SSF52540">
    <property type="entry name" value="P-loop containing nucleoside triphosphate hydrolases"/>
    <property type="match status" value="1"/>
</dbReference>
<dbReference type="Gene3D" id="1.20.58.530">
    <property type="match status" value="2"/>
</dbReference>
<keyword evidence="1" id="KW-0009">Actin-binding</keyword>
<evidence type="ECO:0000256" key="1">
    <source>
        <dbReference type="PROSITE-ProRule" id="PRU00782"/>
    </source>
</evidence>
<feature type="domain" description="Myosin motor" evidence="2">
    <location>
        <begin position="1"/>
        <end position="116"/>
    </location>
</feature>
<comment type="caution">
    <text evidence="3">The sequence shown here is derived from an EMBL/GenBank/DDBJ whole genome shotgun (WGS) entry which is preliminary data.</text>
</comment>
<dbReference type="InterPro" id="IPR027417">
    <property type="entry name" value="P-loop_NTPase"/>
</dbReference>
<gene>
    <name evidence="3" type="ORF">GOODEAATRI_002212</name>
</gene>
<dbReference type="Proteomes" id="UP001476798">
    <property type="component" value="Unassembled WGS sequence"/>
</dbReference>
<keyword evidence="1" id="KW-0518">Myosin</keyword>
<dbReference type="InterPro" id="IPR051724">
    <property type="entry name" value="Actin_motor_Myosin"/>
</dbReference>
<dbReference type="PROSITE" id="PS51456">
    <property type="entry name" value="MYOSIN_MOTOR"/>
    <property type="match status" value="1"/>
</dbReference>
<keyword evidence="1" id="KW-0505">Motor protein</keyword>
<dbReference type="PANTHER" id="PTHR46049">
    <property type="entry name" value="AGAP003327-PA"/>
    <property type="match status" value="1"/>
</dbReference>
<comment type="caution">
    <text evidence="1">Lacks conserved residue(s) required for the propagation of feature annotation.</text>
</comment>
<keyword evidence="4" id="KW-1185">Reference proteome</keyword>
<accession>A0ABV0NS93</accession>
<dbReference type="Gene3D" id="1.20.120.720">
    <property type="entry name" value="Myosin VI head, motor domain, U50 subdomain"/>
    <property type="match status" value="1"/>
</dbReference>
<evidence type="ECO:0000259" key="2">
    <source>
        <dbReference type="PROSITE" id="PS51456"/>
    </source>
</evidence>
<evidence type="ECO:0000313" key="3">
    <source>
        <dbReference type="EMBL" id="MEQ2173891.1"/>
    </source>
</evidence>
<organism evidence="3 4">
    <name type="scientific">Goodea atripinnis</name>
    <dbReference type="NCBI Taxonomy" id="208336"/>
    <lineage>
        <taxon>Eukaryota</taxon>
        <taxon>Metazoa</taxon>
        <taxon>Chordata</taxon>
        <taxon>Craniata</taxon>
        <taxon>Vertebrata</taxon>
        <taxon>Euteleostomi</taxon>
        <taxon>Actinopterygii</taxon>
        <taxon>Neopterygii</taxon>
        <taxon>Teleostei</taxon>
        <taxon>Neoteleostei</taxon>
        <taxon>Acanthomorphata</taxon>
        <taxon>Ovalentaria</taxon>
        <taxon>Atherinomorphae</taxon>
        <taxon>Cyprinodontiformes</taxon>
        <taxon>Goodeidae</taxon>
        <taxon>Goodea</taxon>
    </lineage>
</organism>